<reference evidence="11" key="3">
    <citation type="submission" date="2025-08" db="UniProtKB">
        <authorList>
            <consortium name="RefSeq"/>
        </authorList>
    </citation>
    <scope>IDENTIFICATION</scope>
    <source>
        <tissue evidence="11">Whole organism</tissue>
    </source>
</reference>
<evidence type="ECO:0000313" key="10">
    <source>
        <dbReference type="Proteomes" id="UP000694904"/>
    </source>
</evidence>
<dbReference type="PANTHER" id="PTHR46179">
    <property type="entry name" value="ZINC FINGER PROTEIN"/>
    <property type="match status" value="1"/>
</dbReference>
<dbReference type="PROSITE" id="PS00028">
    <property type="entry name" value="ZINC_FINGER_C2H2_1"/>
    <property type="match status" value="6"/>
</dbReference>
<keyword evidence="7" id="KW-0539">Nucleus</keyword>
<keyword evidence="3 8" id="KW-0863">Zinc-finger</keyword>
<dbReference type="Pfam" id="PF07776">
    <property type="entry name" value="zf-AD"/>
    <property type="match status" value="1"/>
</dbReference>
<protein>
    <submittedName>
        <fullName evidence="11">Zinc finger protein 675</fullName>
    </submittedName>
</protein>
<dbReference type="InterPro" id="IPR036236">
    <property type="entry name" value="Znf_C2H2_sf"/>
</dbReference>
<name>A0ABM1P2F1_DROAR</name>
<reference evidence="10" key="2">
    <citation type="journal article" date="2016" name="G3 (Bethesda)">
        <title>Genome Evolution in Three Species of Cactophilic Drosophila.</title>
        <authorList>
            <person name="Sanchez-Flores A."/>
            <person name="Penazola F."/>
            <person name="Carpinteyro-Ponce J."/>
            <person name="Nazario-Yepiz N."/>
            <person name="Abreu-Goodger C."/>
            <person name="Machado C.A."/>
            <person name="Markow T.A."/>
        </authorList>
    </citation>
    <scope>NUCLEOTIDE SEQUENCE [LARGE SCALE GENOMIC DNA]</scope>
</reference>
<evidence type="ECO:0000259" key="9">
    <source>
        <dbReference type="PROSITE" id="PS50157"/>
    </source>
</evidence>
<evidence type="ECO:0000256" key="3">
    <source>
        <dbReference type="ARBA" id="ARBA00022771"/>
    </source>
</evidence>
<evidence type="ECO:0000313" key="11">
    <source>
        <dbReference type="RefSeq" id="XP_017861387.1"/>
    </source>
</evidence>
<dbReference type="Gene3D" id="3.30.160.60">
    <property type="entry name" value="Classic Zinc Finger"/>
    <property type="match status" value="4"/>
</dbReference>
<evidence type="ECO:0000256" key="6">
    <source>
        <dbReference type="ARBA" id="ARBA00023163"/>
    </source>
</evidence>
<evidence type="ECO:0000256" key="7">
    <source>
        <dbReference type="ARBA" id="ARBA00023242"/>
    </source>
</evidence>
<feature type="domain" description="C2H2-type" evidence="9">
    <location>
        <begin position="271"/>
        <end position="301"/>
    </location>
</feature>
<evidence type="ECO:0000256" key="8">
    <source>
        <dbReference type="PROSITE-ProRule" id="PRU00042"/>
    </source>
</evidence>
<dbReference type="SUPFAM" id="SSF57667">
    <property type="entry name" value="beta-beta-alpha zinc fingers"/>
    <property type="match status" value="2"/>
</dbReference>
<keyword evidence="2" id="KW-0479">Metal-binding</keyword>
<dbReference type="GeneID" id="108612854"/>
<keyword evidence="4" id="KW-0862">Zinc</keyword>
<dbReference type="InterPro" id="IPR051061">
    <property type="entry name" value="Zinc_finger_trans_reg"/>
</dbReference>
<gene>
    <name evidence="11" type="primary">LOC108612854</name>
</gene>
<comment type="subcellular location">
    <subcellularLocation>
        <location evidence="1">Nucleus</location>
    </subcellularLocation>
</comment>
<dbReference type="PANTHER" id="PTHR46179:SF13">
    <property type="entry name" value="C2H2-TYPE DOMAIN-CONTAINING PROTEIN"/>
    <property type="match status" value="1"/>
</dbReference>
<evidence type="ECO:0000256" key="5">
    <source>
        <dbReference type="ARBA" id="ARBA00023015"/>
    </source>
</evidence>
<feature type="domain" description="C2H2-type" evidence="9">
    <location>
        <begin position="307"/>
        <end position="334"/>
    </location>
</feature>
<dbReference type="InterPro" id="IPR012934">
    <property type="entry name" value="Znf_AD"/>
</dbReference>
<organism evidence="10 11">
    <name type="scientific">Drosophila arizonae</name>
    <name type="common">Fruit fly</name>
    <dbReference type="NCBI Taxonomy" id="7263"/>
    <lineage>
        <taxon>Eukaryota</taxon>
        <taxon>Metazoa</taxon>
        <taxon>Ecdysozoa</taxon>
        <taxon>Arthropoda</taxon>
        <taxon>Hexapoda</taxon>
        <taxon>Insecta</taxon>
        <taxon>Pterygota</taxon>
        <taxon>Neoptera</taxon>
        <taxon>Endopterygota</taxon>
        <taxon>Diptera</taxon>
        <taxon>Brachycera</taxon>
        <taxon>Muscomorpha</taxon>
        <taxon>Ephydroidea</taxon>
        <taxon>Drosophilidae</taxon>
        <taxon>Drosophila</taxon>
    </lineage>
</organism>
<feature type="domain" description="C2H2-type" evidence="9">
    <location>
        <begin position="337"/>
        <end position="365"/>
    </location>
</feature>
<dbReference type="SMART" id="SM00868">
    <property type="entry name" value="zf-AD"/>
    <property type="match status" value="1"/>
</dbReference>
<sequence>MFKSERKQSARRTLATSAAAAGQMSLCRACLVLLSAEEPTYDLYQEKDLAAKFIGCMRAGDGLRFLGAPLDKEVSPQIVLRCICDSCYQLVQRFYGFQRMCEESFANFEKLLAEVSSKTSYNQREKHPTETIKVALPSPAEIDLHTKGEKSIVQARPVEASVLTSAESIEDIEEVYIIEDDAAKEILGRERIVKSAQPGYTKRPLGLRHKIECNICGCGFYKMSLYEAHMQKHQGKQPYSCTVNNCGRTYARANLLAAHLREKHQNKRASYACTHPDCNKVYTALRSLNYHIRRQHAKQIEAKSPMHMCDQCGKSYGRKALLTRHQWVHRSKCEYAFACDLCEQRFYTNQNLKDHVQRRHGNKKQLWRCKRCARIFRSRVTLSAHLNKHLKSCRS</sequence>
<proteinExistence type="predicted"/>
<evidence type="ECO:0000256" key="4">
    <source>
        <dbReference type="ARBA" id="ARBA00022833"/>
    </source>
</evidence>
<evidence type="ECO:0000256" key="1">
    <source>
        <dbReference type="ARBA" id="ARBA00004123"/>
    </source>
</evidence>
<keyword evidence="10" id="KW-1185">Reference proteome</keyword>
<keyword evidence="5" id="KW-0805">Transcription regulation</keyword>
<dbReference type="Pfam" id="PF00096">
    <property type="entry name" value="zf-C2H2"/>
    <property type="match status" value="4"/>
</dbReference>
<dbReference type="InterPro" id="IPR013087">
    <property type="entry name" value="Znf_C2H2_type"/>
</dbReference>
<reference evidence="10" key="1">
    <citation type="journal article" date="1997" name="Nucleic Acids Res.">
        <title>tRNAscan-SE: a program for improved detection of transfer RNA genes in genomic sequence.</title>
        <authorList>
            <person name="Lowe T.M."/>
            <person name="Eddy S.R."/>
        </authorList>
    </citation>
    <scope>NUCLEOTIDE SEQUENCE [LARGE SCALE GENOMIC DNA]</scope>
</reference>
<accession>A0ABM1P2F1</accession>
<dbReference type="SMART" id="SM00355">
    <property type="entry name" value="ZnF_C2H2"/>
    <property type="match status" value="6"/>
</dbReference>
<feature type="domain" description="C2H2-type" evidence="9">
    <location>
        <begin position="367"/>
        <end position="389"/>
    </location>
</feature>
<dbReference type="RefSeq" id="XP_017861387.1">
    <property type="nucleotide sequence ID" value="XM_018005898.1"/>
</dbReference>
<keyword evidence="6" id="KW-0804">Transcription</keyword>
<dbReference type="PROSITE" id="PS50157">
    <property type="entry name" value="ZINC_FINGER_C2H2_2"/>
    <property type="match status" value="6"/>
</dbReference>
<dbReference type="Proteomes" id="UP000694904">
    <property type="component" value="Chromosome 4"/>
</dbReference>
<feature type="domain" description="C2H2-type" evidence="9">
    <location>
        <begin position="239"/>
        <end position="269"/>
    </location>
</feature>
<feature type="domain" description="C2H2-type" evidence="9">
    <location>
        <begin position="211"/>
        <end position="238"/>
    </location>
</feature>
<evidence type="ECO:0000256" key="2">
    <source>
        <dbReference type="ARBA" id="ARBA00022723"/>
    </source>
</evidence>